<feature type="coiled-coil region" evidence="1">
    <location>
        <begin position="257"/>
        <end position="292"/>
    </location>
</feature>
<dbReference type="InterPro" id="IPR047676">
    <property type="entry name" value="FxLYD_dom"/>
</dbReference>
<feature type="coiled-coil region" evidence="1">
    <location>
        <begin position="124"/>
        <end position="163"/>
    </location>
</feature>
<organism evidence="4 5">
    <name type="scientific">Halobacillus andaensis</name>
    <dbReference type="NCBI Taxonomy" id="1176239"/>
    <lineage>
        <taxon>Bacteria</taxon>
        <taxon>Bacillati</taxon>
        <taxon>Bacillota</taxon>
        <taxon>Bacilli</taxon>
        <taxon>Bacillales</taxon>
        <taxon>Bacillaceae</taxon>
        <taxon>Halobacillus</taxon>
    </lineage>
</organism>
<dbReference type="Proteomes" id="UP000660110">
    <property type="component" value="Unassembled WGS sequence"/>
</dbReference>
<dbReference type="EMBL" id="BMEL01000001">
    <property type="protein sequence ID" value="GGF12820.1"/>
    <property type="molecule type" value="Genomic_DNA"/>
</dbReference>
<reference evidence="4" key="2">
    <citation type="submission" date="2020-09" db="EMBL/GenBank/DDBJ databases">
        <authorList>
            <person name="Sun Q."/>
            <person name="Zhou Y."/>
        </authorList>
    </citation>
    <scope>NUCLEOTIDE SEQUENCE</scope>
    <source>
        <strain evidence="4">CGMCC 1.12153</strain>
    </source>
</reference>
<keyword evidence="2" id="KW-1133">Transmembrane helix</keyword>
<evidence type="ECO:0000313" key="4">
    <source>
        <dbReference type="EMBL" id="GGF12820.1"/>
    </source>
</evidence>
<keyword evidence="5" id="KW-1185">Reference proteome</keyword>
<dbReference type="AlphaFoldDB" id="A0A917B0Q3"/>
<feature type="transmembrane region" description="Helical" evidence="2">
    <location>
        <begin position="47"/>
        <end position="68"/>
    </location>
</feature>
<feature type="domain" description="Zinc-ribbon" evidence="3">
    <location>
        <begin position="4"/>
        <end position="25"/>
    </location>
</feature>
<gene>
    <name evidence="4" type="ORF">GCM10010954_09430</name>
</gene>
<name>A0A917B0Q3_HALAA</name>
<accession>A0A917B0Q3</accession>
<proteinExistence type="predicted"/>
<protein>
    <recommendedName>
        <fullName evidence="3">Zinc-ribbon domain-containing protein</fullName>
    </recommendedName>
</protein>
<evidence type="ECO:0000259" key="3">
    <source>
        <dbReference type="Pfam" id="PF13240"/>
    </source>
</evidence>
<evidence type="ECO:0000313" key="5">
    <source>
        <dbReference type="Proteomes" id="UP000660110"/>
    </source>
</evidence>
<evidence type="ECO:0000256" key="1">
    <source>
        <dbReference type="SAM" id="Coils"/>
    </source>
</evidence>
<keyword evidence="2" id="KW-0812">Transmembrane</keyword>
<dbReference type="NCBIfam" id="NF038353">
    <property type="entry name" value="FxLYD_dom"/>
    <property type="match status" value="1"/>
</dbReference>
<keyword evidence="1" id="KW-0175">Coiled coil</keyword>
<evidence type="ECO:0000256" key="2">
    <source>
        <dbReference type="SAM" id="Phobius"/>
    </source>
</evidence>
<comment type="caution">
    <text evidence="4">The sequence shown here is derived from an EMBL/GenBank/DDBJ whole genome shotgun (WGS) entry which is preliminary data.</text>
</comment>
<dbReference type="Pfam" id="PF13240">
    <property type="entry name" value="Zn_Ribbon_1"/>
    <property type="match status" value="1"/>
</dbReference>
<keyword evidence="2" id="KW-0472">Membrane</keyword>
<reference evidence="4" key="1">
    <citation type="journal article" date="2014" name="Int. J. Syst. Evol. Microbiol.">
        <title>Complete genome sequence of Corynebacterium casei LMG S-19264T (=DSM 44701T), isolated from a smear-ripened cheese.</title>
        <authorList>
            <consortium name="US DOE Joint Genome Institute (JGI-PGF)"/>
            <person name="Walter F."/>
            <person name="Albersmeier A."/>
            <person name="Kalinowski J."/>
            <person name="Ruckert C."/>
        </authorList>
    </citation>
    <scope>NUCLEOTIDE SEQUENCE</scope>
    <source>
        <strain evidence="4">CGMCC 1.12153</strain>
    </source>
</reference>
<dbReference type="InterPro" id="IPR026870">
    <property type="entry name" value="Zinc_ribbon_dom"/>
</dbReference>
<sequence>MVICRECGSENNSGSRFCSHCGEKLSEDSFEELGTEVDSSIHKRKKLWMSILPGALFIFIAAGLVFFYNHAKQVNQSVLEDKEKAEELALEGDYNEAGKLLERAADKRPDYQALKRNLSAVNQVKAMEKDLERVETSIEENDLDNALNELSQVNQKMGEQENRLVATLTPRMNELDSRITVGKINNEVKELTNIDELAEKLNTLSRLDLEEATRAREKITEKIVSISSKQAEKAMKERQYNEAIAAVDEGLQYVINHKKLLRLKDRVEQEKLAFEQEKQDRMERAMEQAAMEEMMNRREAVKVLTIKASKDEFGDVTVQGEVQSEATSIVSSIEITYDILDEDGEILETDTSQVYPMYLNPEDTGKFEQNYYDFEKEEISVEVTNVQWFVE</sequence>